<dbReference type="GO" id="GO:0009055">
    <property type="term" value="F:electron transfer activity"/>
    <property type="evidence" value="ECO:0007669"/>
    <property type="project" value="InterPro"/>
</dbReference>
<dbReference type="SUPFAM" id="SSF46626">
    <property type="entry name" value="Cytochrome c"/>
    <property type="match status" value="1"/>
</dbReference>
<name>A0A1I0XK39_9BACT</name>
<keyword evidence="1" id="KW-0472">Membrane</keyword>
<keyword evidence="3" id="KW-1185">Reference proteome</keyword>
<accession>A0A1I0XK39</accession>
<dbReference type="Proteomes" id="UP000198790">
    <property type="component" value="Unassembled WGS sequence"/>
</dbReference>
<evidence type="ECO:0000313" key="3">
    <source>
        <dbReference type="Proteomes" id="UP000198790"/>
    </source>
</evidence>
<reference evidence="2 3" key="1">
    <citation type="submission" date="2016-10" db="EMBL/GenBank/DDBJ databases">
        <authorList>
            <person name="de Groot N.N."/>
        </authorList>
    </citation>
    <scope>NUCLEOTIDE SEQUENCE [LARGE SCALE GENOMIC DNA]</scope>
    <source>
        <strain evidence="2 3">DSM 23399</strain>
    </source>
</reference>
<sequence>MHMNNLPNNNPKTSDKENYQLFNGLIKSVAGLVGVVVLLAGLVLSLVFLPEISTRLNSTSAELSSASPEPLADFSTEVVDGKDVETGLIAGNGLELVKANCTACHSSALILQNRFTREGWHSKIVWMQETQGLWDLGGNEAIILDYLAENYAPEESHGRRIPLTGIDWYELKD</sequence>
<dbReference type="Gene3D" id="1.10.760.10">
    <property type="entry name" value="Cytochrome c-like domain"/>
    <property type="match status" value="1"/>
</dbReference>
<dbReference type="EMBL" id="FOKK01000003">
    <property type="protein sequence ID" value="SFB00588.1"/>
    <property type="molecule type" value="Genomic_DNA"/>
</dbReference>
<feature type="transmembrane region" description="Helical" evidence="1">
    <location>
        <begin position="29"/>
        <end position="49"/>
    </location>
</feature>
<dbReference type="InterPro" id="IPR036909">
    <property type="entry name" value="Cyt_c-like_dom_sf"/>
</dbReference>
<evidence type="ECO:0000313" key="2">
    <source>
        <dbReference type="EMBL" id="SFB00588.1"/>
    </source>
</evidence>
<evidence type="ECO:0000256" key="1">
    <source>
        <dbReference type="SAM" id="Phobius"/>
    </source>
</evidence>
<keyword evidence="1" id="KW-1133">Transmembrane helix</keyword>
<dbReference type="AlphaFoldDB" id="A0A1I0XK39"/>
<proteinExistence type="predicted"/>
<protein>
    <recommendedName>
        <fullName evidence="4">Monoheme cytochrome C</fullName>
    </recommendedName>
</protein>
<keyword evidence="1" id="KW-0812">Transmembrane</keyword>
<dbReference type="GO" id="GO:0020037">
    <property type="term" value="F:heme binding"/>
    <property type="evidence" value="ECO:0007669"/>
    <property type="project" value="InterPro"/>
</dbReference>
<evidence type="ECO:0008006" key="4">
    <source>
        <dbReference type="Google" id="ProtNLM"/>
    </source>
</evidence>
<gene>
    <name evidence="2" type="ORF">SAMN04489723_103200</name>
</gene>
<organism evidence="2 3">
    <name type="scientific">Algoriphagus aquimarinus</name>
    <dbReference type="NCBI Taxonomy" id="237018"/>
    <lineage>
        <taxon>Bacteria</taxon>
        <taxon>Pseudomonadati</taxon>
        <taxon>Bacteroidota</taxon>
        <taxon>Cytophagia</taxon>
        <taxon>Cytophagales</taxon>
        <taxon>Cyclobacteriaceae</taxon>
        <taxon>Algoriphagus</taxon>
    </lineage>
</organism>
<dbReference type="STRING" id="237018.SAMN04489723_103200"/>